<dbReference type="GO" id="GO:0014069">
    <property type="term" value="C:postsynaptic density"/>
    <property type="evidence" value="ECO:0007669"/>
    <property type="project" value="UniProtKB-SubCell"/>
</dbReference>
<keyword evidence="15" id="KW-0009">Actin-binding</keyword>
<dbReference type="GO" id="GO:0043005">
    <property type="term" value="C:neuron projection"/>
    <property type="evidence" value="ECO:0007669"/>
    <property type="project" value="UniProtKB-KW"/>
</dbReference>
<evidence type="ECO:0000256" key="3">
    <source>
        <dbReference type="ARBA" id="ARBA00004556"/>
    </source>
</evidence>
<dbReference type="GO" id="GO:0019904">
    <property type="term" value="F:protein domain specific binding"/>
    <property type="evidence" value="ECO:0007669"/>
    <property type="project" value="InterPro"/>
</dbReference>
<keyword evidence="11" id="KW-0106">Calcium</keyword>
<dbReference type="PANTHER" id="PTHR12141">
    <property type="entry name" value="ARFAPTIN-RELATED"/>
    <property type="match status" value="1"/>
</dbReference>
<protein>
    <recommendedName>
        <fullName evidence="5">PRKCA-binding protein</fullName>
    </recommendedName>
    <alternativeName>
        <fullName evidence="19">Protein interacting with C kinase 1</fullName>
    </alternativeName>
    <alternativeName>
        <fullName evidence="18">Protein kinase C-alpha-binding protein</fullName>
    </alternativeName>
</protein>
<dbReference type="GO" id="GO:0002092">
    <property type="term" value="P:positive regulation of receptor internalization"/>
    <property type="evidence" value="ECO:0007669"/>
    <property type="project" value="TreeGrafter"/>
</dbReference>
<accession>C1BP68</accession>
<dbReference type="GO" id="GO:0032588">
    <property type="term" value="C:trans-Golgi network membrane"/>
    <property type="evidence" value="ECO:0007669"/>
    <property type="project" value="TreeGrafter"/>
</dbReference>
<dbReference type="SUPFAM" id="SSF103657">
    <property type="entry name" value="BAR/IMD domain-like"/>
    <property type="match status" value="1"/>
</dbReference>
<dbReference type="GO" id="GO:0005543">
    <property type="term" value="F:phospholipid binding"/>
    <property type="evidence" value="ECO:0007669"/>
    <property type="project" value="TreeGrafter"/>
</dbReference>
<evidence type="ECO:0000256" key="13">
    <source>
        <dbReference type="ARBA" id="ARBA00023136"/>
    </source>
</evidence>
<evidence type="ECO:0000256" key="20">
    <source>
        <dbReference type="ARBA" id="ARBA00033721"/>
    </source>
</evidence>
<dbReference type="SMART" id="SM00228">
    <property type="entry name" value="PDZ"/>
    <property type="match status" value="1"/>
</dbReference>
<dbReference type="GO" id="GO:0005856">
    <property type="term" value="C:cytoskeleton"/>
    <property type="evidence" value="ECO:0007669"/>
    <property type="project" value="UniProtKB-SubCell"/>
</dbReference>
<evidence type="ECO:0000256" key="18">
    <source>
        <dbReference type="ARBA" id="ARBA00031097"/>
    </source>
</evidence>
<dbReference type="GO" id="GO:0098842">
    <property type="term" value="C:postsynaptic early endosome"/>
    <property type="evidence" value="ECO:0007669"/>
    <property type="project" value="TreeGrafter"/>
</dbReference>
<feature type="domain" description="AH" evidence="25">
    <location>
        <begin position="169"/>
        <end position="378"/>
    </location>
</feature>
<gene>
    <name evidence="26" type="primary">PICK1</name>
</gene>
<evidence type="ECO:0000256" key="4">
    <source>
        <dbReference type="ARBA" id="ARBA00004635"/>
    </source>
</evidence>
<dbReference type="GO" id="GO:0005080">
    <property type="term" value="F:protein kinase C binding"/>
    <property type="evidence" value="ECO:0007669"/>
    <property type="project" value="TreeGrafter"/>
</dbReference>
<keyword evidence="6" id="KW-0963">Cytoplasm</keyword>
<organism evidence="26">
    <name type="scientific">Caligus rogercresseyi</name>
    <name type="common">Sea louse</name>
    <dbReference type="NCBI Taxonomy" id="217165"/>
    <lineage>
        <taxon>Eukaryota</taxon>
        <taxon>Metazoa</taxon>
        <taxon>Ecdysozoa</taxon>
        <taxon>Arthropoda</taxon>
        <taxon>Crustacea</taxon>
        <taxon>Multicrustacea</taxon>
        <taxon>Hexanauplia</taxon>
        <taxon>Copepoda</taxon>
        <taxon>Siphonostomatoida</taxon>
        <taxon>Caligidae</taxon>
        <taxon>Caligus</taxon>
    </lineage>
</organism>
<evidence type="ECO:0000313" key="26">
    <source>
        <dbReference type="EMBL" id="ACO10821.1"/>
    </source>
</evidence>
<comment type="subcellular location">
    <subcellularLocation>
        <location evidence="2">Cytoplasm</location>
        <location evidence="2">Cytoskeleton</location>
    </subcellularLocation>
    <subcellularLocation>
        <location evidence="3">Cytoplasm</location>
        <location evidence="3">Perinuclear region</location>
    </subcellularLocation>
    <subcellularLocation>
        <location evidence="4">Membrane</location>
        <topology evidence="4">Lipid-anchor</topology>
    </subcellularLocation>
    <subcellularLocation>
        <location evidence="1">Membrane</location>
        <topology evidence="1">Peripheral membrane protein</topology>
    </subcellularLocation>
    <subcellularLocation>
        <location evidence="22">Postsynaptic density</location>
    </subcellularLocation>
    <subcellularLocation>
        <location evidence="21">Synapse</location>
        <location evidence="21">Synaptosome</location>
    </subcellularLocation>
</comment>
<evidence type="ECO:0000256" key="17">
    <source>
        <dbReference type="ARBA" id="ARBA00023288"/>
    </source>
</evidence>
<dbReference type="GO" id="GO:0006886">
    <property type="term" value="P:intracellular protein transport"/>
    <property type="evidence" value="ECO:0007669"/>
    <property type="project" value="TreeGrafter"/>
</dbReference>
<evidence type="ECO:0000256" key="9">
    <source>
        <dbReference type="ARBA" id="ARBA00022723"/>
    </source>
</evidence>
<keyword evidence="10" id="KW-0862">Zinc</keyword>
<evidence type="ECO:0000256" key="22">
    <source>
        <dbReference type="ARBA" id="ARBA00034105"/>
    </source>
</evidence>
<evidence type="ECO:0000256" key="19">
    <source>
        <dbReference type="ARBA" id="ARBA00032804"/>
    </source>
</evidence>
<evidence type="ECO:0000256" key="14">
    <source>
        <dbReference type="ARBA" id="ARBA00023139"/>
    </source>
</evidence>
<dbReference type="InterPro" id="IPR001478">
    <property type="entry name" value="PDZ"/>
</dbReference>
<dbReference type="PANTHER" id="PTHR12141:SF1">
    <property type="entry name" value="PRKCA-BINDING PROTEIN"/>
    <property type="match status" value="1"/>
</dbReference>
<dbReference type="FunFam" id="1.20.1270.60:FF:000023">
    <property type="entry name" value="Interacting with PRKCA"/>
    <property type="match status" value="1"/>
</dbReference>
<evidence type="ECO:0000256" key="21">
    <source>
        <dbReference type="ARBA" id="ARBA00034102"/>
    </source>
</evidence>
<evidence type="ECO:0000259" key="24">
    <source>
        <dbReference type="PROSITE" id="PS50106"/>
    </source>
</evidence>
<dbReference type="InterPro" id="IPR037959">
    <property type="entry name" value="PICK1_BAR"/>
</dbReference>
<dbReference type="PROSITE" id="PS50106">
    <property type="entry name" value="PDZ"/>
    <property type="match status" value="1"/>
</dbReference>
<dbReference type="GO" id="GO:0048471">
    <property type="term" value="C:perinuclear region of cytoplasm"/>
    <property type="evidence" value="ECO:0007669"/>
    <property type="project" value="UniProtKB-SubCell"/>
</dbReference>
<dbReference type="InterPro" id="IPR010504">
    <property type="entry name" value="AH_dom"/>
</dbReference>
<evidence type="ECO:0000256" key="1">
    <source>
        <dbReference type="ARBA" id="ARBA00004170"/>
    </source>
</evidence>
<dbReference type="GO" id="GO:0034315">
    <property type="term" value="P:regulation of Arp2/3 complex-mediated actin nucleation"/>
    <property type="evidence" value="ECO:0007669"/>
    <property type="project" value="TreeGrafter"/>
</dbReference>
<evidence type="ECO:0000256" key="8">
    <source>
        <dbReference type="ARBA" id="ARBA00022599"/>
    </source>
</evidence>
<dbReference type="Gene3D" id="2.30.42.10">
    <property type="match status" value="1"/>
</dbReference>
<evidence type="ECO:0000256" key="10">
    <source>
        <dbReference type="ARBA" id="ARBA00022833"/>
    </source>
</evidence>
<reference evidence="26" key="1">
    <citation type="submission" date="2009-03" db="EMBL/GenBank/DDBJ databases">
        <title>Caligus rogercresseyi ESTs and full-length cDNAs.</title>
        <authorList>
            <person name="Yasuike M."/>
            <person name="von Schalburg K."/>
            <person name="Cooper G."/>
            <person name="Leong J."/>
            <person name="Jones S.R.M."/>
            <person name="Koop B.F."/>
        </authorList>
    </citation>
    <scope>NUCLEOTIDE SEQUENCE</scope>
    <source>
        <tissue evidence="26">Whole tissue</tissue>
    </source>
</reference>
<dbReference type="GO" id="GO:0008021">
    <property type="term" value="C:synaptic vesicle"/>
    <property type="evidence" value="ECO:0007669"/>
    <property type="project" value="TreeGrafter"/>
</dbReference>
<dbReference type="GO" id="GO:0043113">
    <property type="term" value="P:receptor clustering"/>
    <property type="evidence" value="ECO:0007669"/>
    <property type="project" value="TreeGrafter"/>
</dbReference>
<evidence type="ECO:0000256" key="5">
    <source>
        <dbReference type="ARBA" id="ARBA00017975"/>
    </source>
</evidence>
<evidence type="ECO:0000256" key="23">
    <source>
        <dbReference type="ARBA" id="ARBA00093501"/>
    </source>
</evidence>
<dbReference type="GO" id="GO:0097062">
    <property type="term" value="P:dendritic spine maintenance"/>
    <property type="evidence" value="ECO:0007669"/>
    <property type="project" value="TreeGrafter"/>
</dbReference>
<evidence type="ECO:0000256" key="6">
    <source>
        <dbReference type="ARBA" id="ARBA00022490"/>
    </source>
</evidence>
<dbReference type="GO" id="GO:0003779">
    <property type="term" value="F:actin binding"/>
    <property type="evidence" value="ECO:0007669"/>
    <property type="project" value="UniProtKB-KW"/>
</dbReference>
<feature type="domain" description="PDZ" evidence="24">
    <location>
        <begin position="47"/>
        <end position="130"/>
    </location>
</feature>
<evidence type="ECO:0000256" key="7">
    <source>
        <dbReference type="ARBA" id="ARBA00022553"/>
    </source>
</evidence>
<dbReference type="GO" id="GO:0005886">
    <property type="term" value="C:plasma membrane"/>
    <property type="evidence" value="ECO:0007669"/>
    <property type="project" value="GOC"/>
</dbReference>
<evidence type="ECO:0000256" key="11">
    <source>
        <dbReference type="ARBA" id="ARBA00022837"/>
    </source>
</evidence>
<dbReference type="CDD" id="cd06722">
    <property type="entry name" value="PDZ_PICK1-like"/>
    <property type="match status" value="1"/>
</dbReference>
<evidence type="ECO:0000256" key="16">
    <source>
        <dbReference type="ARBA" id="ARBA00023212"/>
    </source>
</evidence>
<dbReference type="GO" id="GO:0046872">
    <property type="term" value="F:metal ion binding"/>
    <property type="evidence" value="ECO:0007669"/>
    <property type="project" value="UniProtKB-KW"/>
</dbReference>
<dbReference type="PROSITE" id="PS50870">
    <property type="entry name" value="AH"/>
    <property type="match status" value="1"/>
</dbReference>
<comment type="subunit">
    <text evidence="23">Monomer and homodimer. Interacts with CXADR. Interacts presynaptically with the glutamate receptors GRIA2, GRIA3, GRIK3, isoform 3 of GRIA4, isoform A of GRM4, GRM7 and GRM8; with NAPA and NAPB; and with BTG2. The interaction with NAPA and NAPB disrupts the interaction with GRIA2, conducting to the internalization of GRIA2. Interacts with PRKCA; with the amine transporters SLC6A2 and SLC6A3; with the channels ASIC1 and ASIC2; with the GTP-binding proteins ARF1 and ARF3; with the ephrin receptor tyrosine kinases EPHA7, EPHB1 and EPHB2; with ERBB2 and through its PDZ domain with the C-terminal tail of PRLHR. Interacts with UNC5A. Interacts (via AH domain) with NCS1/FREQ; in a calcium-dependent manner. Interacts with F-actin and associates with the ARP2/3 complex. Interacts (via PDZ domain) with ARF1 (activated); the interaction blocks Arp2/3 complex inhibition. Interacts with SORCS3.</text>
</comment>
<proteinExistence type="evidence at transcript level"/>
<dbReference type="SUPFAM" id="SSF50156">
    <property type="entry name" value="PDZ domain-like"/>
    <property type="match status" value="1"/>
</dbReference>
<evidence type="ECO:0000256" key="12">
    <source>
        <dbReference type="ARBA" id="ARBA00023018"/>
    </source>
</evidence>
<dbReference type="SMART" id="SM01015">
    <property type="entry name" value="Arfaptin"/>
    <property type="match status" value="1"/>
</dbReference>
<dbReference type="CDD" id="cd07659">
    <property type="entry name" value="BAR_PICK1"/>
    <property type="match status" value="1"/>
</dbReference>
<evidence type="ECO:0000259" key="25">
    <source>
        <dbReference type="PROSITE" id="PS50870"/>
    </source>
</evidence>
<comment type="function">
    <text evidence="20">Probable adapter protein that bind to and organize the subcellular localization of a variety of membrane proteins containing some PDZ recognition sequence. Involved in the clustering of various receptors, possibly by acting at the receptor internalization level. Plays a role in synaptic plasticity by regulating the trafficking and internalization of AMPA receptors. May be regulated upon PRKCA activation. May regulate ASIC1/ASIC3 channel. Regulates actin polymerization by inhibiting the actin-nucleating activity of the Arp2/3 complex; the function is competitive with nucleation promoting factors and is linked to neuronal morphology regulation and AMPA receptor (AMPAR) endocytosis. Via interaction with the Arp2/3 complex involved in regulation of synaptic plasicity of excitatory synapses and required for spine shrinkage during long-term depression (LTD). Involved in regulation of astrocyte morphology, antagonistic to Arp2/3 complex activator WASL/N-WASP function.</text>
</comment>
<keyword evidence="13" id="KW-0472">Membrane</keyword>
<keyword evidence="8" id="KW-0771">Synaptosome</keyword>
<evidence type="ECO:0000256" key="15">
    <source>
        <dbReference type="ARBA" id="ARBA00023203"/>
    </source>
</evidence>
<dbReference type="EMBL" id="BT076397">
    <property type="protein sequence ID" value="ACO10821.1"/>
    <property type="molecule type" value="mRNA"/>
</dbReference>
<dbReference type="AlphaFoldDB" id="C1BP68"/>
<keyword evidence="7" id="KW-0597">Phosphoprotein</keyword>
<dbReference type="Pfam" id="PF06456">
    <property type="entry name" value="Arfaptin"/>
    <property type="match status" value="1"/>
</dbReference>
<sequence>MKSLQPISRHMDYSHYLYLRKGTVPSTEEGKLWLQEDTKGMIVTGGTVKILKDDSNLIGISIGGGAPLCPCLYIVQVFDNTPAARDETLDSGDEILAINGEPVKGKTKVDVAKLIQGTKGEVIIKYNKLHADPKSGKDLDLVLKKLKHQVVENMSSSTADALGLSRAILCNDTLVKKLEQLERTELMYKGLVDHTKRVLRGYFDLLMVSKEMGDVFCNIGVREPQKTANEAFCQFGEYHRLIEKYGIKMLKSTKPILHDLGTYLTKAIPDTKLTIKKYADCKFEYLSYCLKVKELDDEDYSYAVMGEPLYRVETGNYEYRLILRCRSEARKRFAKLRSDVLVKLELLDNKHVQDIVFQLKRLMSGLTFFHSECRELLSGEKLFPIEVDLTRGAFAITSVDQVFTDEHLDEDEDQCIHTEDISEDFGVSPGSVVNEGSNLLDLMDSPGPKEAQLLNLD</sequence>
<keyword evidence="17" id="KW-0449">Lipoprotein</keyword>
<keyword evidence="9" id="KW-0479">Metal-binding</keyword>
<keyword evidence="16" id="KW-0206">Cytoskeleton</keyword>
<dbReference type="InterPro" id="IPR027267">
    <property type="entry name" value="AH/BAR_dom_sf"/>
</dbReference>
<keyword evidence="14" id="KW-0564">Palmitate</keyword>
<keyword evidence="12" id="KW-0770">Synapse</keyword>
<dbReference type="InterPro" id="IPR030798">
    <property type="entry name" value="Arfaptin_fam"/>
</dbReference>
<dbReference type="InterPro" id="IPR036034">
    <property type="entry name" value="PDZ_sf"/>
</dbReference>
<name>C1BP68_CALRO</name>
<dbReference type="FunFam" id="2.30.42.10:FF:000073">
    <property type="entry name" value="Interacting with PRKCA"/>
    <property type="match status" value="1"/>
</dbReference>
<dbReference type="Pfam" id="PF00595">
    <property type="entry name" value="PDZ"/>
    <property type="match status" value="1"/>
</dbReference>
<dbReference type="Gene3D" id="1.20.1270.60">
    <property type="entry name" value="Arfaptin homology (AH) domain/BAR domain"/>
    <property type="match status" value="1"/>
</dbReference>
<evidence type="ECO:0000256" key="2">
    <source>
        <dbReference type="ARBA" id="ARBA00004245"/>
    </source>
</evidence>